<feature type="domain" description="Iron-binding zinc finger CDGSH type" evidence="7">
    <location>
        <begin position="118"/>
        <end position="153"/>
    </location>
</feature>
<evidence type="ECO:0000313" key="8">
    <source>
        <dbReference type="EMBL" id="EPY30299.1"/>
    </source>
</evidence>
<organism evidence="8 9">
    <name type="scientific">Strigomonas culicis</name>
    <dbReference type="NCBI Taxonomy" id="28005"/>
    <lineage>
        <taxon>Eukaryota</taxon>
        <taxon>Discoba</taxon>
        <taxon>Euglenozoa</taxon>
        <taxon>Kinetoplastea</taxon>
        <taxon>Metakinetoplastina</taxon>
        <taxon>Trypanosomatida</taxon>
        <taxon>Trypanosomatidae</taxon>
        <taxon>Strigomonadinae</taxon>
        <taxon>Strigomonas</taxon>
    </lineage>
</organism>
<keyword evidence="4" id="KW-0411">Iron-sulfur</keyword>
<sequence>MCLCPVLLPFILHVHFRLCFAFCCFLKFPAGHLVDKFCFSSFCSIKILMFRSKVFLQFWKTKRDPSKVVQVPNKTPAFANVEKGKKYYWCSCGLSTNQPFCDGKHKSYNETHSTALKPIEYTATETKKVLFCRCKSTGNAPLCDLSHVGVLFRSAVGIEKQL</sequence>
<dbReference type="GO" id="GO:0046872">
    <property type="term" value="F:metal ion binding"/>
    <property type="evidence" value="ECO:0007669"/>
    <property type="project" value="UniProtKB-KW"/>
</dbReference>
<keyword evidence="9" id="KW-1185">Reference proteome</keyword>
<keyword evidence="1" id="KW-0001">2Fe-2S</keyword>
<keyword evidence="2" id="KW-0479">Metal-binding</keyword>
<gene>
    <name evidence="8" type="ORF">STCU_04136</name>
</gene>
<evidence type="ECO:0000256" key="6">
    <source>
        <dbReference type="SAM" id="SignalP"/>
    </source>
</evidence>
<dbReference type="GO" id="GO:0051537">
    <property type="term" value="F:2 iron, 2 sulfur cluster binding"/>
    <property type="evidence" value="ECO:0007669"/>
    <property type="project" value="UniProtKB-KW"/>
</dbReference>
<feature type="signal peptide" evidence="6">
    <location>
        <begin position="1"/>
        <end position="21"/>
    </location>
</feature>
<dbReference type="InterPro" id="IPR042216">
    <property type="entry name" value="MitoNEET_CISD"/>
</dbReference>
<evidence type="ECO:0000313" key="9">
    <source>
        <dbReference type="Proteomes" id="UP000015354"/>
    </source>
</evidence>
<evidence type="ECO:0000256" key="2">
    <source>
        <dbReference type="ARBA" id="ARBA00022723"/>
    </source>
</evidence>
<feature type="domain" description="Iron-binding zinc finger CDGSH type" evidence="7">
    <location>
        <begin position="74"/>
        <end position="111"/>
    </location>
</feature>
<dbReference type="InterPro" id="IPR052950">
    <property type="entry name" value="CISD"/>
</dbReference>
<dbReference type="OrthoDB" id="15717at2759"/>
<protein>
    <submittedName>
        <fullName evidence="8">CDGSH iron sulfur domain-containing protein 3</fullName>
    </submittedName>
</protein>
<evidence type="ECO:0000259" key="7">
    <source>
        <dbReference type="SMART" id="SM00704"/>
    </source>
</evidence>
<evidence type="ECO:0000256" key="4">
    <source>
        <dbReference type="ARBA" id="ARBA00023014"/>
    </source>
</evidence>
<feature type="chain" id="PRO_5004558144" evidence="6">
    <location>
        <begin position="22"/>
        <end position="162"/>
    </location>
</feature>
<evidence type="ECO:0000256" key="1">
    <source>
        <dbReference type="ARBA" id="ARBA00022714"/>
    </source>
</evidence>
<dbReference type="PANTHER" id="PTHR46491:SF3">
    <property type="entry name" value="CDGSH IRON-SULFUR DOMAIN-CONTAINING PROTEIN 3, MITOCHONDRIAL"/>
    <property type="match status" value="1"/>
</dbReference>
<dbReference type="EMBL" id="ATMH01004136">
    <property type="protein sequence ID" value="EPY30299.1"/>
    <property type="molecule type" value="Genomic_DNA"/>
</dbReference>
<dbReference type="InterPro" id="IPR018967">
    <property type="entry name" value="FeS-contain_CDGSH-typ"/>
</dbReference>
<dbReference type="AlphaFoldDB" id="S9UNJ0"/>
<keyword evidence="6" id="KW-0732">Signal</keyword>
<name>S9UNJ0_9TRYP</name>
<keyword evidence="3" id="KW-0408">Iron</keyword>
<comment type="cofactor">
    <cofactor evidence="5">
        <name>[2Fe-2S] cluster</name>
        <dbReference type="ChEBI" id="CHEBI:190135"/>
    </cofactor>
</comment>
<dbReference type="GO" id="GO:0005739">
    <property type="term" value="C:mitochondrion"/>
    <property type="evidence" value="ECO:0007669"/>
    <property type="project" value="TreeGrafter"/>
</dbReference>
<dbReference type="Proteomes" id="UP000015354">
    <property type="component" value="Unassembled WGS sequence"/>
</dbReference>
<dbReference type="SMART" id="SM00704">
    <property type="entry name" value="ZnF_CDGSH"/>
    <property type="match status" value="2"/>
</dbReference>
<comment type="caution">
    <text evidence="8">The sequence shown here is derived from an EMBL/GenBank/DDBJ whole genome shotgun (WGS) entry which is preliminary data.</text>
</comment>
<evidence type="ECO:0000256" key="5">
    <source>
        <dbReference type="ARBA" id="ARBA00034078"/>
    </source>
</evidence>
<reference evidence="8 9" key="1">
    <citation type="journal article" date="2013" name="PLoS ONE">
        <title>Predicting the Proteins of Angomonas deanei, Strigomonas culicis and Their Respective Endosymbionts Reveals New Aspects of the Trypanosomatidae Family.</title>
        <authorList>
            <person name="Motta M.C."/>
            <person name="Martins A.C."/>
            <person name="de Souza S.S."/>
            <person name="Catta-Preta C.M."/>
            <person name="Silva R."/>
            <person name="Klein C.C."/>
            <person name="de Almeida L.G."/>
            <person name="de Lima Cunha O."/>
            <person name="Ciapina L.P."/>
            <person name="Brocchi M."/>
            <person name="Colabardini A.C."/>
            <person name="de Araujo Lima B."/>
            <person name="Machado C.R."/>
            <person name="de Almeida Soares C.M."/>
            <person name="Probst C.M."/>
            <person name="de Menezes C.B."/>
            <person name="Thompson C.E."/>
            <person name="Bartholomeu D.C."/>
            <person name="Gradia D.F."/>
            <person name="Pavoni D.P."/>
            <person name="Grisard E.C."/>
            <person name="Fantinatti-Garboggini F."/>
            <person name="Marchini F.K."/>
            <person name="Rodrigues-Luiz G.F."/>
            <person name="Wagner G."/>
            <person name="Goldman G.H."/>
            <person name="Fietto J.L."/>
            <person name="Elias M.C."/>
            <person name="Goldman M.H."/>
            <person name="Sagot M.F."/>
            <person name="Pereira M."/>
            <person name="Stoco P.H."/>
            <person name="de Mendonca-Neto R.P."/>
            <person name="Teixeira S.M."/>
            <person name="Maciel T.E."/>
            <person name="de Oliveira Mendes T.A."/>
            <person name="Urmenyi T.P."/>
            <person name="de Souza W."/>
            <person name="Schenkman S."/>
            <person name="de Vasconcelos A.T."/>
        </authorList>
    </citation>
    <scope>NUCLEOTIDE SEQUENCE [LARGE SCALE GENOMIC DNA]</scope>
</reference>
<proteinExistence type="predicted"/>
<evidence type="ECO:0000256" key="3">
    <source>
        <dbReference type="ARBA" id="ARBA00023004"/>
    </source>
</evidence>
<dbReference type="Pfam" id="PF09360">
    <property type="entry name" value="zf-CDGSH"/>
    <property type="match status" value="1"/>
</dbReference>
<accession>S9UNJ0</accession>
<dbReference type="Gene3D" id="3.40.5.90">
    <property type="entry name" value="CDGSH iron-sulfur domain, mitoNEET-type"/>
    <property type="match status" value="2"/>
</dbReference>
<dbReference type="PANTHER" id="PTHR46491">
    <property type="entry name" value="CDGSH IRON SULFUR DOMAIN PROTEIN HOMOLOG"/>
    <property type="match status" value="1"/>
</dbReference>